<dbReference type="Proteomes" id="UP000683360">
    <property type="component" value="Unassembled WGS sequence"/>
</dbReference>
<accession>A0A8S3RAG5</accession>
<evidence type="ECO:0000313" key="1">
    <source>
        <dbReference type="EMBL" id="CAG2203856.1"/>
    </source>
</evidence>
<name>A0A8S3RAG5_MYTED</name>
<dbReference type="AlphaFoldDB" id="A0A8S3RAG5"/>
<organism evidence="1 2">
    <name type="scientific">Mytilus edulis</name>
    <name type="common">Blue mussel</name>
    <dbReference type="NCBI Taxonomy" id="6550"/>
    <lineage>
        <taxon>Eukaryota</taxon>
        <taxon>Metazoa</taxon>
        <taxon>Spiralia</taxon>
        <taxon>Lophotrochozoa</taxon>
        <taxon>Mollusca</taxon>
        <taxon>Bivalvia</taxon>
        <taxon>Autobranchia</taxon>
        <taxon>Pteriomorphia</taxon>
        <taxon>Mytilida</taxon>
        <taxon>Mytiloidea</taxon>
        <taxon>Mytilidae</taxon>
        <taxon>Mytilinae</taxon>
        <taxon>Mytilus</taxon>
    </lineage>
</organism>
<gene>
    <name evidence="1" type="ORF">MEDL_18270</name>
</gene>
<dbReference type="OrthoDB" id="6073251at2759"/>
<evidence type="ECO:0008006" key="3">
    <source>
        <dbReference type="Google" id="ProtNLM"/>
    </source>
</evidence>
<proteinExistence type="predicted"/>
<evidence type="ECO:0000313" key="2">
    <source>
        <dbReference type="Proteomes" id="UP000683360"/>
    </source>
</evidence>
<reference evidence="1" key="1">
    <citation type="submission" date="2021-03" db="EMBL/GenBank/DDBJ databases">
        <authorList>
            <person name="Bekaert M."/>
        </authorList>
    </citation>
    <scope>NUCLEOTIDE SEQUENCE</scope>
</reference>
<dbReference type="EMBL" id="CAJPWZ010000931">
    <property type="protein sequence ID" value="CAG2203856.1"/>
    <property type="molecule type" value="Genomic_DNA"/>
</dbReference>
<comment type="caution">
    <text evidence="1">The sequence shown here is derived from an EMBL/GenBank/DDBJ whole genome shotgun (WGS) entry which is preliminary data.</text>
</comment>
<protein>
    <recommendedName>
        <fullName evidence="3">B box-type domain-containing protein</fullName>
    </recommendedName>
</protein>
<sequence>MMMQAHKEQTKKLGVVPVCDICKKKKEITSNCDVCKQSYCESCTQKHNTNEATKEHLQASFGGTKIQESDIEQCRNVLGEYKATHYKHTPTTVPGDDKGAACTLGMVILPDGRLIVIDNRYKSLKLFNSDRYTYAFRRNFTHEPRGIAAISGKEIAITFADKHAVRMFLVREGSFEETGKFKVEEKPFCISYSEGNEKSLAIEVGEGKYGAIIITNLSGDLLKEISGYTRRFGLFTGNTIRLVHDHGKQLLFIADLTRDCINCVDYDGAIVWKVEVDSPRGIHHHGNTLFIASKSKNAIYQMKTELGAEELPIVYLLLDSGDGIIEPRFLSYNAQAKRLAVEVAGNLIQTYNCSNRK</sequence>
<dbReference type="SUPFAM" id="SSF101898">
    <property type="entry name" value="NHL repeat"/>
    <property type="match status" value="1"/>
</dbReference>
<dbReference type="Gene3D" id="4.10.830.40">
    <property type="match status" value="1"/>
</dbReference>
<keyword evidence="2" id="KW-1185">Reference proteome</keyword>